<keyword evidence="2" id="KW-1185">Reference proteome</keyword>
<proteinExistence type="predicted"/>
<dbReference type="Pfam" id="PF13376">
    <property type="entry name" value="OmdA"/>
    <property type="match status" value="1"/>
</dbReference>
<dbReference type="InterPro" id="IPR037079">
    <property type="entry name" value="AF2212/PG0164-like_sf"/>
</dbReference>
<dbReference type="AlphaFoldDB" id="A0A4U1CJ81"/>
<comment type="caution">
    <text evidence="1">The sequence shown here is derived from an EMBL/GenBank/DDBJ whole genome shotgun (WGS) entry which is preliminary data.</text>
</comment>
<gene>
    <name evidence="1" type="ORF">FA048_16395</name>
</gene>
<dbReference type="RefSeq" id="WP_136843112.1">
    <property type="nucleotide sequence ID" value="NZ_SWBR01000004.1"/>
</dbReference>
<evidence type="ECO:0000313" key="2">
    <source>
        <dbReference type="Proteomes" id="UP000309488"/>
    </source>
</evidence>
<sequence>MVILKAEIERFSTNGEKTGWSFVFIPQEIADQIKPNSRIGFRVRGFIDQVIVNGMSLMPVKEEGFILPLNKPLRKSLKKEAGSVIELRLEFDADFKIEMPDDLEICLADEEDLLKQFLSIPKSHQNYYINWLNSAKTEPTRTKRLVMIVDAMAKKYDFGTMIRTNQAKNKS</sequence>
<dbReference type="Pfam" id="PF08922">
    <property type="entry name" value="DUF1905"/>
    <property type="match status" value="1"/>
</dbReference>
<accession>A0A4U1CJ81</accession>
<dbReference type="Proteomes" id="UP000309488">
    <property type="component" value="Unassembled WGS sequence"/>
</dbReference>
<dbReference type="InterPro" id="IPR015018">
    <property type="entry name" value="DUF1905"/>
</dbReference>
<dbReference type="Gene3D" id="2.40.30.100">
    <property type="entry name" value="AF2212/PG0164-like"/>
    <property type="match status" value="1"/>
</dbReference>
<dbReference type="SUPFAM" id="SSF141694">
    <property type="entry name" value="AF2212/PG0164-like"/>
    <property type="match status" value="1"/>
</dbReference>
<dbReference type="OrthoDB" id="680797at2"/>
<organism evidence="1 2">
    <name type="scientific">Pedobacter polaris</name>
    <dbReference type="NCBI Taxonomy" id="2571273"/>
    <lineage>
        <taxon>Bacteria</taxon>
        <taxon>Pseudomonadati</taxon>
        <taxon>Bacteroidota</taxon>
        <taxon>Sphingobacteriia</taxon>
        <taxon>Sphingobacteriales</taxon>
        <taxon>Sphingobacteriaceae</taxon>
        <taxon>Pedobacter</taxon>
    </lineage>
</organism>
<protein>
    <submittedName>
        <fullName evidence="1">DUF1905 domain-containing protein</fullName>
    </submittedName>
</protein>
<name>A0A4U1CJ81_9SPHI</name>
<evidence type="ECO:0000313" key="1">
    <source>
        <dbReference type="EMBL" id="TKC06780.1"/>
    </source>
</evidence>
<reference evidence="1 2" key="1">
    <citation type="submission" date="2019-04" db="EMBL/GenBank/DDBJ databases">
        <title>Pedobacter sp. RP-3-22 sp. nov., isolated from Arctic soil.</title>
        <authorList>
            <person name="Dahal R.H."/>
            <person name="Kim D.-U."/>
        </authorList>
    </citation>
    <scope>NUCLEOTIDE SEQUENCE [LARGE SCALE GENOMIC DNA]</scope>
    <source>
        <strain evidence="1 2">RP-3-22</strain>
    </source>
</reference>
<dbReference type="EMBL" id="SWBR01000004">
    <property type="protein sequence ID" value="TKC06780.1"/>
    <property type="molecule type" value="Genomic_DNA"/>
</dbReference>